<organism evidence="2 3">
    <name type="scientific">Prevotella illustrans</name>
    <dbReference type="NCBI Taxonomy" id="2800387"/>
    <lineage>
        <taxon>Bacteria</taxon>
        <taxon>Pseudomonadati</taxon>
        <taxon>Bacteroidota</taxon>
        <taxon>Bacteroidia</taxon>
        <taxon>Bacteroidales</taxon>
        <taxon>Prevotellaceae</taxon>
        <taxon>Prevotella</taxon>
    </lineage>
</organism>
<evidence type="ECO:0000259" key="1">
    <source>
        <dbReference type="Pfam" id="PF14294"/>
    </source>
</evidence>
<feature type="domain" description="DUF4372" evidence="1">
    <location>
        <begin position="9"/>
        <end position="81"/>
    </location>
</feature>
<proteinExistence type="predicted"/>
<dbReference type="Pfam" id="PF14294">
    <property type="entry name" value="DUF4372"/>
    <property type="match status" value="1"/>
</dbReference>
<accession>A0ABS3M485</accession>
<dbReference type="EMBL" id="JAERMS010000007">
    <property type="protein sequence ID" value="MBO1362985.1"/>
    <property type="molecule type" value="Genomic_DNA"/>
</dbReference>
<keyword evidence="3" id="KW-1185">Reference proteome</keyword>
<dbReference type="RefSeq" id="WP_207859311.1">
    <property type="nucleotide sequence ID" value="NZ_JAERMS010000007.1"/>
</dbReference>
<comment type="caution">
    <text evidence="2">The sequence shown here is derived from an EMBL/GenBank/DDBJ whole genome shotgun (WGS) entry which is preliminary data.</text>
</comment>
<reference evidence="2 3" key="1">
    <citation type="submission" date="2021-01" db="EMBL/GenBank/DDBJ databases">
        <title>Prevotella A2931 sp. nov.</title>
        <authorList>
            <person name="Buhl M."/>
            <person name="Oberhettinger P."/>
        </authorList>
    </citation>
    <scope>NUCLEOTIDE SEQUENCE [LARGE SCALE GENOMIC DNA]</scope>
    <source>
        <strain evidence="2 3">A2931</strain>
    </source>
</reference>
<dbReference type="Proteomes" id="UP000664265">
    <property type="component" value="Unassembled WGS sequence"/>
</dbReference>
<sequence length="103" mass="11962">MGKSTHFSGQPVYHQVIKLLDKQKIKKISLETPRSEAYVKRLDGWTHLVIMLFGILKHFDSLREVEIGMKAEVNKLHHLGIDYVARRSTLAEANKRRSQEFFA</sequence>
<feature type="non-terminal residue" evidence="2">
    <location>
        <position position="103"/>
    </location>
</feature>
<evidence type="ECO:0000313" key="3">
    <source>
        <dbReference type="Proteomes" id="UP000664265"/>
    </source>
</evidence>
<dbReference type="InterPro" id="IPR025399">
    <property type="entry name" value="DUF4372"/>
</dbReference>
<protein>
    <submittedName>
        <fullName evidence="2">DUF4372 domain-containing protein</fullName>
    </submittedName>
</protein>
<evidence type="ECO:0000313" key="2">
    <source>
        <dbReference type="EMBL" id="MBO1362985.1"/>
    </source>
</evidence>
<gene>
    <name evidence="2" type="ORF">JHU38_04205</name>
</gene>
<name>A0ABS3M485_9BACT</name>